<dbReference type="SUPFAM" id="SSF55909">
    <property type="entry name" value="Pentein"/>
    <property type="match status" value="1"/>
</dbReference>
<organism evidence="1 2">
    <name type="scientific">Sulfobacillus acidophilus</name>
    <dbReference type="NCBI Taxonomy" id="53633"/>
    <lineage>
        <taxon>Bacteria</taxon>
        <taxon>Bacillati</taxon>
        <taxon>Bacillota</taxon>
        <taxon>Clostridia</taxon>
        <taxon>Eubacteriales</taxon>
        <taxon>Clostridiales Family XVII. Incertae Sedis</taxon>
        <taxon>Sulfobacillus</taxon>
    </lineage>
</organism>
<dbReference type="AlphaFoldDB" id="A0A2T2WNW8"/>
<protein>
    <submittedName>
        <fullName evidence="1">Amidinotransferase</fullName>
    </submittedName>
</protein>
<dbReference type="GO" id="GO:0016990">
    <property type="term" value="F:arginine deiminase activity"/>
    <property type="evidence" value="ECO:0007669"/>
    <property type="project" value="TreeGrafter"/>
</dbReference>
<dbReference type="GO" id="GO:0019546">
    <property type="term" value="P:L-arginine deiminase pathway"/>
    <property type="evidence" value="ECO:0007669"/>
    <property type="project" value="TreeGrafter"/>
</dbReference>
<gene>
    <name evidence="1" type="ORF">C7B45_01055</name>
</gene>
<dbReference type="PANTHER" id="PTHR47271:SF2">
    <property type="entry name" value="ARGININE DEIMINASE"/>
    <property type="match status" value="1"/>
</dbReference>
<name>A0A2T2WNW8_9FIRM</name>
<proteinExistence type="predicted"/>
<dbReference type="GO" id="GO:0016740">
    <property type="term" value="F:transferase activity"/>
    <property type="evidence" value="ECO:0007669"/>
    <property type="project" value="UniProtKB-KW"/>
</dbReference>
<dbReference type="EMBL" id="PXYV01000002">
    <property type="protein sequence ID" value="PSR23903.1"/>
    <property type="molecule type" value="Genomic_DNA"/>
</dbReference>
<dbReference type="Gene3D" id="3.75.10.10">
    <property type="entry name" value="L-arginine/glycine Amidinotransferase, Chain A"/>
    <property type="match status" value="1"/>
</dbReference>
<dbReference type="PANTHER" id="PTHR47271">
    <property type="entry name" value="ARGININE DEIMINASE"/>
    <property type="match status" value="1"/>
</dbReference>
<sequence length="294" mass="32947">MTTAYGVQSMVDPLARVLLKSPQAAFRNQPYCDSEWVRYGYREAPLYNRAEQEFSRFVDILAQHVPSIEFLEELPETGLDSLYTHDAVKVTRDGAILLNPAKPLRKGEPEAVRQFLSTHNIPVVGSIQSPGHMEGGDVVWIDERTVALGRGYRTNDDGVTQFRQLVRHLVDEVVIVPLPHAEGPDHCLHLMSLISLVDRDLAVVYSRYLPVFFREWLMARGIELIEVSDAEYESLGTNVLALAPRQCLILTGNPQTKQALQSRGATVWDYEGLEISLKGTGGPTCLTAPLWRHN</sequence>
<evidence type="ECO:0000313" key="2">
    <source>
        <dbReference type="Proteomes" id="UP000241848"/>
    </source>
</evidence>
<evidence type="ECO:0000313" key="1">
    <source>
        <dbReference type="EMBL" id="PSR23903.1"/>
    </source>
</evidence>
<reference evidence="1 2" key="1">
    <citation type="journal article" date="2014" name="BMC Genomics">
        <title>Comparison of environmental and isolate Sulfobacillus genomes reveals diverse carbon, sulfur, nitrogen, and hydrogen metabolisms.</title>
        <authorList>
            <person name="Justice N.B."/>
            <person name="Norman A."/>
            <person name="Brown C.T."/>
            <person name="Singh A."/>
            <person name="Thomas B.C."/>
            <person name="Banfield J.F."/>
        </authorList>
    </citation>
    <scope>NUCLEOTIDE SEQUENCE [LARGE SCALE GENOMIC DNA]</scope>
    <source>
        <strain evidence="1">AMDSBA3</strain>
    </source>
</reference>
<comment type="caution">
    <text evidence="1">The sequence shown here is derived from an EMBL/GenBank/DDBJ whole genome shotgun (WGS) entry which is preliminary data.</text>
</comment>
<keyword evidence="1" id="KW-0808">Transferase</keyword>
<dbReference type="Pfam" id="PF02274">
    <property type="entry name" value="ADI"/>
    <property type="match status" value="2"/>
</dbReference>
<accession>A0A2T2WNW8</accession>
<dbReference type="Proteomes" id="UP000241848">
    <property type="component" value="Unassembled WGS sequence"/>
</dbReference>